<dbReference type="Proteomes" id="UP000625283">
    <property type="component" value="Unassembled WGS sequence"/>
</dbReference>
<sequence length="128" mass="14921">MQTIINMPSGLTLGWQKELSVKQKLILGLLFLLIAWLMVSTVLQLSDPAIAVLDFGTFTLAVFGILLGWLTIYISVWLQEMLWQPFKIFRQNFYYHFNQLTSWQQCILYFSVFFLLLLAVLKAFAMVF</sequence>
<evidence type="ECO:0000256" key="1">
    <source>
        <dbReference type="SAM" id="Phobius"/>
    </source>
</evidence>
<protein>
    <submittedName>
        <fullName evidence="2">Uncharacterized protein</fullName>
    </submittedName>
</protein>
<name>A0ABS1R1X1_9SPHI</name>
<keyword evidence="1" id="KW-0472">Membrane</keyword>
<proteinExistence type="predicted"/>
<evidence type="ECO:0000313" key="2">
    <source>
        <dbReference type="EMBL" id="MBL1408691.1"/>
    </source>
</evidence>
<keyword evidence="3" id="KW-1185">Reference proteome</keyword>
<keyword evidence="1" id="KW-0812">Transmembrane</keyword>
<feature type="transmembrane region" description="Helical" evidence="1">
    <location>
        <begin position="25"/>
        <end position="43"/>
    </location>
</feature>
<reference evidence="2 3" key="1">
    <citation type="submission" date="2021-01" db="EMBL/GenBank/DDBJ databases">
        <title>C459-1 draft genome sequence.</title>
        <authorList>
            <person name="Zhang X.-F."/>
        </authorList>
    </citation>
    <scope>NUCLEOTIDE SEQUENCE [LARGE SCALE GENOMIC DNA]</scope>
    <source>
        <strain evidence="3">C459-1</strain>
    </source>
</reference>
<comment type="caution">
    <text evidence="2">The sequence shown here is derived from an EMBL/GenBank/DDBJ whole genome shotgun (WGS) entry which is preliminary data.</text>
</comment>
<feature type="transmembrane region" description="Helical" evidence="1">
    <location>
        <begin position="55"/>
        <end position="78"/>
    </location>
</feature>
<keyword evidence="1" id="KW-1133">Transmembrane helix</keyword>
<accession>A0ABS1R1X1</accession>
<evidence type="ECO:0000313" key="3">
    <source>
        <dbReference type="Proteomes" id="UP000625283"/>
    </source>
</evidence>
<dbReference type="EMBL" id="JAERTY010000003">
    <property type="protein sequence ID" value="MBL1408691.1"/>
    <property type="molecule type" value="Genomic_DNA"/>
</dbReference>
<feature type="transmembrane region" description="Helical" evidence="1">
    <location>
        <begin position="106"/>
        <end position="127"/>
    </location>
</feature>
<gene>
    <name evidence="2" type="ORF">JKG61_08020</name>
</gene>
<dbReference type="RefSeq" id="WP_202102441.1">
    <property type="nucleotide sequence ID" value="NZ_JAERTY010000003.1"/>
</dbReference>
<organism evidence="2 3">
    <name type="scientific">Sphingobacterium faecale</name>
    <dbReference type="NCBI Taxonomy" id="2803775"/>
    <lineage>
        <taxon>Bacteria</taxon>
        <taxon>Pseudomonadati</taxon>
        <taxon>Bacteroidota</taxon>
        <taxon>Sphingobacteriia</taxon>
        <taxon>Sphingobacteriales</taxon>
        <taxon>Sphingobacteriaceae</taxon>
        <taxon>Sphingobacterium</taxon>
    </lineage>
</organism>